<keyword evidence="1 4" id="KW-0732">Signal</keyword>
<reference evidence="7" key="1">
    <citation type="journal article" date="2019" name="Int. J. Syst. Evol. Microbiol.">
        <title>The Global Catalogue of Microorganisms (GCM) 10K type strain sequencing project: providing services to taxonomists for standard genome sequencing and annotation.</title>
        <authorList>
            <consortium name="The Broad Institute Genomics Platform"/>
            <consortium name="The Broad Institute Genome Sequencing Center for Infectious Disease"/>
            <person name="Wu L."/>
            <person name="Ma J."/>
        </authorList>
    </citation>
    <scope>NUCLEOTIDE SEQUENCE [LARGE SCALE GENOMIC DNA]</scope>
    <source>
        <strain evidence="7">JCM 11813</strain>
    </source>
</reference>
<evidence type="ECO:0000313" key="7">
    <source>
        <dbReference type="Proteomes" id="UP001499979"/>
    </source>
</evidence>
<dbReference type="InterPro" id="IPR024370">
    <property type="entry name" value="PBP_domain"/>
</dbReference>
<evidence type="ECO:0000256" key="1">
    <source>
        <dbReference type="ARBA" id="ARBA00022729"/>
    </source>
</evidence>
<name>A0ABP4EVM9_9ACTN</name>
<evidence type="ECO:0000256" key="3">
    <source>
        <dbReference type="SAM" id="MobiDB-lite"/>
    </source>
</evidence>
<accession>A0ABP4EVM9</accession>
<dbReference type="Proteomes" id="UP001499979">
    <property type="component" value="Unassembled WGS sequence"/>
</dbReference>
<keyword evidence="2" id="KW-0175">Coiled coil</keyword>
<feature type="domain" description="PBP" evidence="5">
    <location>
        <begin position="73"/>
        <end position="420"/>
    </location>
</feature>
<sequence>MNRRTRLTGGLAAAAISLTLLAACSDPSHDATDKVSQGQADDFRAEQARLRDIDKAYAALPQRPSGVVDIDGTTADSLTRRAVDSYEATSNAAEVRVGDNGDDQAYQELCAGQIDLVDSSRPISRAEWEACQAVGLDVVQFQVAAEAIVVAIKSETDVGADCLSTDQVRDLYRAGSPLTNWSQEPLGYDDVPLKVGGPNPDNSGFAFFGRYVLGAPEPSRVDLRSDYYLASSDEAARLFVVGKPWMQVKAARFDDAARLRAQADQALQDARQEMQAARDELAIALEERAKGIRDKRSAADKAKDQARVDAAFERRTKARIRLNAALDRYTKINHRYSGINLARHRFLAYRGHVAYFRFSYYELFEDQLRPFEITRPDGRVNCIFPSQRTITSGEYPLARQLLITTTTRSLARSEVQDFLKHYLSSAQDLAQQARLVALPNDTVNNELKWLTGEQAPVLYAPDNTSTAPAQPVQSENPAR</sequence>
<dbReference type="PANTHER" id="PTHR30570:SF1">
    <property type="entry name" value="PHOSPHATE-BINDING PROTEIN PSTS"/>
    <property type="match status" value="1"/>
</dbReference>
<dbReference type="PANTHER" id="PTHR30570">
    <property type="entry name" value="PERIPLASMIC PHOSPHATE BINDING COMPONENT OF PHOSPHATE ABC TRANSPORTER"/>
    <property type="match status" value="1"/>
</dbReference>
<organism evidence="6 7">
    <name type="scientific">Nocardioides aquiterrae</name>
    <dbReference type="NCBI Taxonomy" id="203799"/>
    <lineage>
        <taxon>Bacteria</taxon>
        <taxon>Bacillati</taxon>
        <taxon>Actinomycetota</taxon>
        <taxon>Actinomycetes</taxon>
        <taxon>Propionibacteriales</taxon>
        <taxon>Nocardioidaceae</taxon>
        <taxon>Nocardioides</taxon>
    </lineage>
</organism>
<feature type="coiled-coil region" evidence="2">
    <location>
        <begin position="253"/>
        <end position="287"/>
    </location>
</feature>
<evidence type="ECO:0000256" key="2">
    <source>
        <dbReference type="SAM" id="Coils"/>
    </source>
</evidence>
<evidence type="ECO:0000313" key="6">
    <source>
        <dbReference type="EMBL" id="GAA1137244.1"/>
    </source>
</evidence>
<comment type="caution">
    <text evidence="6">The sequence shown here is derived from an EMBL/GenBank/DDBJ whole genome shotgun (WGS) entry which is preliminary data.</text>
</comment>
<dbReference type="EMBL" id="BAAAJE010000006">
    <property type="protein sequence ID" value="GAA1137244.1"/>
    <property type="molecule type" value="Genomic_DNA"/>
</dbReference>
<keyword evidence="7" id="KW-1185">Reference proteome</keyword>
<feature type="chain" id="PRO_5045950046" description="PBP domain-containing protein" evidence="4">
    <location>
        <begin position="23"/>
        <end position="479"/>
    </location>
</feature>
<feature type="signal peptide" evidence="4">
    <location>
        <begin position="1"/>
        <end position="22"/>
    </location>
</feature>
<protein>
    <recommendedName>
        <fullName evidence="5">PBP domain-containing protein</fullName>
    </recommendedName>
</protein>
<gene>
    <name evidence="6" type="ORF">GCM10009606_16530</name>
</gene>
<evidence type="ECO:0000256" key="4">
    <source>
        <dbReference type="SAM" id="SignalP"/>
    </source>
</evidence>
<dbReference type="Pfam" id="PF12849">
    <property type="entry name" value="PBP_like_2"/>
    <property type="match status" value="1"/>
</dbReference>
<dbReference type="Gene3D" id="3.40.190.10">
    <property type="entry name" value="Periplasmic binding protein-like II"/>
    <property type="match status" value="4"/>
</dbReference>
<dbReference type="RefSeq" id="WP_343907019.1">
    <property type="nucleotide sequence ID" value="NZ_BAAAJE010000006.1"/>
</dbReference>
<feature type="compositionally biased region" description="Polar residues" evidence="3">
    <location>
        <begin position="462"/>
        <end position="479"/>
    </location>
</feature>
<proteinExistence type="predicted"/>
<feature type="region of interest" description="Disordered" evidence="3">
    <location>
        <begin position="460"/>
        <end position="479"/>
    </location>
</feature>
<dbReference type="PROSITE" id="PS51257">
    <property type="entry name" value="PROKAR_LIPOPROTEIN"/>
    <property type="match status" value="1"/>
</dbReference>
<evidence type="ECO:0000259" key="5">
    <source>
        <dbReference type="Pfam" id="PF12849"/>
    </source>
</evidence>
<dbReference type="InterPro" id="IPR050811">
    <property type="entry name" value="Phosphate_ABC_transporter"/>
</dbReference>
<dbReference type="SUPFAM" id="SSF53850">
    <property type="entry name" value="Periplasmic binding protein-like II"/>
    <property type="match status" value="2"/>
</dbReference>